<protein>
    <submittedName>
        <fullName evidence="1">Acetoacetate decarboxylase</fullName>
    </submittedName>
</protein>
<dbReference type="GeneID" id="99505197"/>
<name>A0AAD0WC54_9GAMM</name>
<evidence type="ECO:0000313" key="1">
    <source>
        <dbReference type="EMBL" id="AXV65019.1"/>
    </source>
</evidence>
<dbReference type="PROSITE" id="PS51257">
    <property type="entry name" value="PROKAR_LIPOPROTEIN"/>
    <property type="match status" value="1"/>
</dbReference>
<dbReference type="InterPro" id="IPR023375">
    <property type="entry name" value="ADC_dom_sf"/>
</dbReference>
<dbReference type="SUPFAM" id="SSF160104">
    <property type="entry name" value="Acetoacetate decarboxylase-like"/>
    <property type="match status" value="1"/>
</dbReference>
<dbReference type="Gene3D" id="2.40.400.10">
    <property type="entry name" value="Acetoacetate decarboxylase-like"/>
    <property type="match status" value="1"/>
</dbReference>
<proteinExistence type="predicted"/>
<evidence type="ECO:0000313" key="2">
    <source>
        <dbReference type="Proteomes" id="UP000264605"/>
    </source>
</evidence>
<dbReference type="KEGG" id="pdj:D0907_06980"/>
<dbReference type="RefSeq" id="WP_118844205.1">
    <property type="nucleotide sequence ID" value="NZ_CP032090.1"/>
</dbReference>
<sequence>MTNPYKYCHFLSNPVAKPPCRMINAAMYGFFVSACEQKMQQYVDATLNTVANDSVSFNVLGSVCLLTFTDIEKISSLTPPFSEQGWMQETDIIIWLPVSKVVNGDIAHLYWYPAFISVNNIYALINGREVWGYNKYLCDYDMPTPANKTSRFSISLPCFDVFSANSKLAMHELLSIEQDNINTSENLLDNLALFSKRVADFFDDEVKGVDFSLIKQLFEGVIHPQMDQILFKQFPDGEGTSAVYRSVVHSPSVIKKIHQLKLLTNNFTLDVKSVASFPLHDMFGIQLGSQAVHLPFYINMDFDQLGASQVLPA</sequence>
<dbReference type="Proteomes" id="UP000264605">
    <property type="component" value="Chromosome"/>
</dbReference>
<dbReference type="EMBL" id="CP032090">
    <property type="protein sequence ID" value="AXV65019.1"/>
    <property type="molecule type" value="Genomic_DNA"/>
</dbReference>
<accession>A0AAD0WC54</accession>
<organism evidence="1 2">
    <name type="scientific">Pseudoalteromonas lipolytica</name>
    <dbReference type="NCBI Taxonomy" id="570156"/>
    <lineage>
        <taxon>Bacteria</taxon>
        <taxon>Pseudomonadati</taxon>
        <taxon>Pseudomonadota</taxon>
        <taxon>Gammaproteobacteria</taxon>
        <taxon>Alteromonadales</taxon>
        <taxon>Pseudoalteromonadaceae</taxon>
        <taxon>Pseudoalteromonas</taxon>
    </lineage>
</organism>
<gene>
    <name evidence="1" type="ORF">D0907_06980</name>
</gene>
<reference evidence="1 2" key="1">
    <citation type="submission" date="2018-08" db="EMBL/GenBank/DDBJ databases">
        <title>Draft genome sequence of Pseudoalteromonas donghaensis HJ51.</title>
        <authorList>
            <person name="Oh J."/>
            <person name="Roh D."/>
        </authorList>
    </citation>
    <scope>NUCLEOTIDE SEQUENCE [LARGE SCALE GENOMIC DNA]</scope>
    <source>
        <strain evidence="1 2">HJ51</strain>
    </source>
</reference>
<dbReference type="AlphaFoldDB" id="A0AAD0WC54"/>